<feature type="transmembrane region" description="Helical" evidence="1">
    <location>
        <begin position="89"/>
        <end position="114"/>
    </location>
</feature>
<dbReference type="EMBL" id="WWCU01000006">
    <property type="protein sequence ID" value="MYN07296.1"/>
    <property type="molecule type" value="Genomic_DNA"/>
</dbReference>
<feature type="transmembrane region" description="Helical" evidence="1">
    <location>
        <begin position="217"/>
        <end position="239"/>
    </location>
</feature>
<feature type="transmembrane region" description="Helical" evidence="1">
    <location>
        <begin position="142"/>
        <end position="166"/>
    </location>
</feature>
<keyword evidence="1" id="KW-0812">Transmembrane</keyword>
<reference evidence="2 3" key="1">
    <citation type="submission" date="2019-12" db="EMBL/GenBank/DDBJ databases">
        <title>Novel species isolated from a subtropical stream in China.</title>
        <authorList>
            <person name="Lu H."/>
        </authorList>
    </citation>
    <scope>NUCLEOTIDE SEQUENCE [LARGE SCALE GENOMIC DNA]</scope>
    <source>
        <strain evidence="2 3">FT127W</strain>
    </source>
</reference>
<accession>A0A7X4H9U7</accession>
<evidence type="ECO:0000256" key="1">
    <source>
        <dbReference type="SAM" id="Phobius"/>
    </source>
</evidence>
<dbReference type="NCBIfam" id="NF041043">
    <property type="entry name" value="BPSS1780_fam"/>
    <property type="match status" value="1"/>
</dbReference>
<name>A0A7X4H9U7_9BURK</name>
<feature type="transmembrane region" description="Helical" evidence="1">
    <location>
        <begin position="50"/>
        <end position="68"/>
    </location>
</feature>
<evidence type="ECO:0000313" key="2">
    <source>
        <dbReference type="EMBL" id="MYN07296.1"/>
    </source>
</evidence>
<organism evidence="2 3">
    <name type="scientific">Pseudoduganella aquatica</name>
    <dbReference type="NCBI Taxonomy" id="2660641"/>
    <lineage>
        <taxon>Bacteria</taxon>
        <taxon>Pseudomonadati</taxon>
        <taxon>Pseudomonadota</taxon>
        <taxon>Betaproteobacteria</taxon>
        <taxon>Burkholderiales</taxon>
        <taxon>Oxalobacteraceae</taxon>
        <taxon>Telluria group</taxon>
        <taxon>Pseudoduganella</taxon>
    </lineage>
</organism>
<dbReference type="Proteomes" id="UP000450676">
    <property type="component" value="Unassembled WGS sequence"/>
</dbReference>
<keyword evidence="1" id="KW-1133">Transmembrane helix</keyword>
<proteinExistence type="predicted"/>
<protein>
    <submittedName>
        <fullName evidence="2">Uncharacterized protein</fullName>
    </submittedName>
</protein>
<dbReference type="InterPro" id="IPR047798">
    <property type="entry name" value="BPSS1780-like"/>
</dbReference>
<dbReference type="AlphaFoldDB" id="A0A7X4H9U7"/>
<sequence>MGKLPASTGWLWIKQGYGMFKQQPGNLTSLAMLYAMLNLLLNIVPYIGPLAWVILTPVFSVALIQAGADVEQGKRVTPKLLTVGFQKPAFGKLVAVGLLYMAAAALAIGLATLASDGMLIKLLTGQVPHNSPEARDASLGGAFLVIMAAGIPAAMAFCFAAPLIYFQKMGVGKSIFFSFFGVWRAFKTFAVFLISMFGLMLLLSQTVALLFGRTPALYMMVMQVVLVLFSVLFHCSLYASYRQIFGSPVQPQDPQENQPQE</sequence>
<keyword evidence="3" id="KW-1185">Reference proteome</keyword>
<gene>
    <name evidence="2" type="ORF">GTP77_08080</name>
</gene>
<dbReference type="RefSeq" id="WP_161071657.1">
    <property type="nucleotide sequence ID" value="NZ_CP086370.1"/>
</dbReference>
<evidence type="ECO:0000313" key="3">
    <source>
        <dbReference type="Proteomes" id="UP000450676"/>
    </source>
</evidence>
<feature type="transmembrane region" description="Helical" evidence="1">
    <location>
        <begin position="186"/>
        <end position="211"/>
    </location>
</feature>
<comment type="caution">
    <text evidence="2">The sequence shown here is derived from an EMBL/GenBank/DDBJ whole genome shotgun (WGS) entry which is preliminary data.</text>
</comment>
<keyword evidence="1" id="KW-0472">Membrane</keyword>